<accession>A0ACB9Z1P4</accession>
<reference evidence="1 2" key="1">
    <citation type="journal article" date="2022" name="New Phytol.">
        <title>Ecological generalism drives hyperdiversity of secondary metabolite gene clusters in xylarialean endophytes.</title>
        <authorList>
            <person name="Franco M.E.E."/>
            <person name="Wisecaver J.H."/>
            <person name="Arnold A.E."/>
            <person name="Ju Y.M."/>
            <person name="Slot J.C."/>
            <person name="Ahrendt S."/>
            <person name="Moore L.P."/>
            <person name="Eastman K.E."/>
            <person name="Scott K."/>
            <person name="Konkel Z."/>
            <person name="Mondo S.J."/>
            <person name="Kuo A."/>
            <person name="Hayes R.D."/>
            <person name="Haridas S."/>
            <person name="Andreopoulos B."/>
            <person name="Riley R."/>
            <person name="LaButti K."/>
            <person name="Pangilinan J."/>
            <person name="Lipzen A."/>
            <person name="Amirebrahimi M."/>
            <person name="Yan J."/>
            <person name="Adam C."/>
            <person name="Keymanesh K."/>
            <person name="Ng V."/>
            <person name="Louie K."/>
            <person name="Northen T."/>
            <person name="Drula E."/>
            <person name="Henrissat B."/>
            <person name="Hsieh H.M."/>
            <person name="Youens-Clark K."/>
            <person name="Lutzoni F."/>
            <person name="Miadlikowska J."/>
            <person name="Eastwood D.C."/>
            <person name="Hamelin R.C."/>
            <person name="Grigoriev I.V."/>
            <person name="U'Ren J.M."/>
        </authorList>
    </citation>
    <scope>NUCLEOTIDE SEQUENCE [LARGE SCALE GENOMIC DNA]</scope>
    <source>
        <strain evidence="1 2">CBS 119005</strain>
    </source>
</reference>
<organism evidence="1 2">
    <name type="scientific">Hypoxylon rubiginosum</name>
    <dbReference type="NCBI Taxonomy" id="110542"/>
    <lineage>
        <taxon>Eukaryota</taxon>
        <taxon>Fungi</taxon>
        <taxon>Dikarya</taxon>
        <taxon>Ascomycota</taxon>
        <taxon>Pezizomycotina</taxon>
        <taxon>Sordariomycetes</taxon>
        <taxon>Xylariomycetidae</taxon>
        <taxon>Xylariales</taxon>
        <taxon>Hypoxylaceae</taxon>
        <taxon>Hypoxylon</taxon>
    </lineage>
</organism>
<sequence>MSTDNSRAPTDESKPPKQENDRSKFPRTIVDPDGDLCLVVGDKKGSAFVVCSKTVARASPVWKKLLYGEFAESLQPSKDSGEEWTVRLPDDNPGSMKVLLNIIHSRFDQVPIKVDMSNICTIDGEQITFSDLFLLTVLTDKYDLTRNLRPWATTWLEDVRAATTHNLKFSMTSMDHLCWIAWELGDEGSFTTAIKHIVLDFVKIEDKIRKDPYFPELFSLGYEPAYTLSLVDGYRKETIKNMLDLVKGAVEKLLQRDRGGAQLFCTQGLRKTKTNPNLEGTINCETTMLGAIIQSLHASQLWPIPNSKKVQISVSALADKLRCLDSQSRLPNHPCRALPNIATALDTILDKAIPPLPEAYISHLKAQAEKTGIICQDLGLVTQTLALTIQEVS</sequence>
<proteinExistence type="predicted"/>
<name>A0ACB9Z1P4_9PEZI</name>
<dbReference type="EMBL" id="MU393468">
    <property type="protein sequence ID" value="KAI4865686.1"/>
    <property type="molecule type" value="Genomic_DNA"/>
</dbReference>
<comment type="caution">
    <text evidence="1">The sequence shown here is derived from an EMBL/GenBank/DDBJ whole genome shotgun (WGS) entry which is preliminary data.</text>
</comment>
<dbReference type="Proteomes" id="UP001497700">
    <property type="component" value="Unassembled WGS sequence"/>
</dbReference>
<keyword evidence="2" id="KW-1185">Reference proteome</keyword>
<gene>
    <name evidence="1" type="ORF">F4820DRAFT_419300</name>
</gene>
<evidence type="ECO:0000313" key="1">
    <source>
        <dbReference type="EMBL" id="KAI4865686.1"/>
    </source>
</evidence>
<protein>
    <submittedName>
        <fullName evidence="1">Uncharacterized protein</fullName>
    </submittedName>
</protein>
<evidence type="ECO:0000313" key="2">
    <source>
        <dbReference type="Proteomes" id="UP001497700"/>
    </source>
</evidence>